<keyword evidence="3" id="KW-0479">Metal-binding</keyword>
<evidence type="ECO:0000256" key="4">
    <source>
        <dbReference type="ARBA" id="ARBA00022833"/>
    </source>
</evidence>
<protein>
    <recommendedName>
        <fullName evidence="2">carbonic anhydrase</fullName>
        <ecNumber evidence="2">4.2.1.1</ecNumber>
    </recommendedName>
</protein>
<evidence type="ECO:0000256" key="6">
    <source>
        <dbReference type="ARBA" id="ARBA00048348"/>
    </source>
</evidence>
<dbReference type="EMBL" id="CP014873">
    <property type="protein sequence ID" value="ANK63525.1"/>
    <property type="molecule type" value="Genomic_DNA"/>
</dbReference>
<dbReference type="Pfam" id="PF00194">
    <property type="entry name" value="Carb_anhydrase"/>
    <property type="match status" value="1"/>
</dbReference>
<dbReference type="PANTHER" id="PTHR18952">
    <property type="entry name" value="CARBONIC ANHYDRASE"/>
    <property type="match status" value="1"/>
</dbReference>
<dbReference type="InterPro" id="IPR036398">
    <property type="entry name" value="CA_dom_sf"/>
</dbReference>
<dbReference type="GO" id="GO:0004089">
    <property type="term" value="F:carbonate dehydratase activity"/>
    <property type="evidence" value="ECO:0007669"/>
    <property type="project" value="UniProtKB-EC"/>
</dbReference>
<comment type="catalytic activity">
    <reaction evidence="6">
        <text>hydrogencarbonate + H(+) = CO2 + H2O</text>
        <dbReference type="Rhea" id="RHEA:10748"/>
        <dbReference type="ChEBI" id="CHEBI:15377"/>
        <dbReference type="ChEBI" id="CHEBI:15378"/>
        <dbReference type="ChEBI" id="CHEBI:16526"/>
        <dbReference type="ChEBI" id="CHEBI:17544"/>
        <dbReference type="EC" id="4.2.1.1"/>
    </reaction>
</comment>
<dbReference type="AlphaFoldDB" id="A0A192H566"/>
<evidence type="ECO:0000256" key="3">
    <source>
        <dbReference type="ARBA" id="ARBA00022723"/>
    </source>
</evidence>
<comment type="similarity">
    <text evidence="1">Belongs to the alpha-carbonic anhydrase family.</text>
</comment>
<dbReference type="STRING" id="375175.AYR53_04175"/>
<dbReference type="SMART" id="SM01057">
    <property type="entry name" value="Carb_anhydrase"/>
    <property type="match status" value="1"/>
</dbReference>
<name>A0A192H566_9LACO</name>
<dbReference type="KEGG" id="lbt:AYR52_09510"/>
<dbReference type="SUPFAM" id="SSF51069">
    <property type="entry name" value="Carbonic anhydrase"/>
    <property type="match status" value="1"/>
</dbReference>
<dbReference type="CDD" id="cd03124">
    <property type="entry name" value="alpha_CA_prokaryotic_like"/>
    <property type="match status" value="1"/>
</dbReference>
<dbReference type="PROSITE" id="PS51144">
    <property type="entry name" value="ALPHA_CA_2"/>
    <property type="match status" value="1"/>
</dbReference>
<evidence type="ECO:0000313" key="9">
    <source>
        <dbReference type="Proteomes" id="UP000078582"/>
    </source>
</evidence>
<reference evidence="8 9" key="1">
    <citation type="submission" date="2016-03" db="EMBL/GenBank/DDBJ databases">
        <title>Pediococcus and Lactobacillus from brewery environment - whole genome sequencing and assembly.</title>
        <authorList>
            <person name="Behr J."/>
            <person name="Geissler A.J."/>
            <person name="Vogel R.F."/>
        </authorList>
    </citation>
    <scope>NUCLEOTIDE SEQUENCE [LARGE SCALE GENOMIC DNA]</scope>
    <source>
        <strain evidence="8 9">TMW 1.1989</strain>
    </source>
</reference>
<feature type="domain" description="Alpha-carbonic anhydrase" evidence="7">
    <location>
        <begin position="2"/>
        <end position="213"/>
    </location>
</feature>
<dbReference type="PANTHER" id="PTHR18952:SF265">
    <property type="entry name" value="CARBONIC ANHYDRASE"/>
    <property type="match status" value="1"/>
</dbReference>
<sequence length="218" mass="24737">MNKLDYQAQSQWAYGAGKQQSPIALETVPQNILEAADFLEWQGPYYVQDVCDNGNNLLLHGQGHARLDQRLFHLVQLHFHAPAEHTINGELRAMEWHFVHTDAIGKTAVVAVSAVIGRPNPQFEQILAQYETGKLTTFAETILVTSLLPTTGLIYHYVGSLTTPPLIEGVEWYVAEKPFTISQEQLERYQQFFPKTNNRTLQPLNDRQVMQYDLGSND</sequence>
<accession>A0A192H566</accession>
<keyword evidence="5" id="KW-0456">Lyase</keyword>
<dbReference type="InterPro" id="IPR023561">
    <property type="entry name" value="Carbonic_anhydrase_a-class"/>
</dbReference>
<dbReference type="EC" id="4.2.1.1" evidence="2"/>
<proteinExistence type="inferred from homology"/>
<dbReference type="InterPro" id="IPR041891">
    <property type="entry name" value="Alpha_CA_prokaryot-like"/>
</dbReference>
<dbReference type="OrthoDB" id="5327615at2"/>
<evidence type="ECO:0000259" key="7">
    <source>
        <dbReference type="PROSITE" id="PS51144"/>
    </source>
</evidence>
<dbReference type="Gene3D" id="3.10.200.10">
    <property type="entry name" value="Alpha carbonic anhydrase"/>
    <property type="match status" value="1"/>
</dbReference>
<gene>
    <name evidence="8" type="ORF">AYR53_04175</name>
</gene>
<dbReference type="InterPro" id="IPR001148">
    <property type="entry name" value="CA_dom"/>
</dbReference>
<evidence type="ECO:0000256" key="1">
    <source>
        <dbReference type="ARBA" id="ARBA00010718"/>
    </source>
</evidence>
<evidence type="ECO:0000256" key="2">
    <source>
        <dbReference type="ARBA" id="ARBA00012925"/>
    </source>
</evidence>
<evidence type="ECO:0000313" key="8">
    <source>
        <dbReference type="EMBL" id="ANK63525.1"/>
    </source>
</evidence>
<dbReference type="GO" id="GO:0008270">
    <property type="term" value="F:zinc ion binding"/>
    <property type="evidence" value="ECO:0007669"/>
    <property type="project" value="InterPro"/>
</dbReference>
<keyword evidence="9" id="KW-1185">Reference proteome</keyword>
<evidence type="ECO:0000256" key="5">
    <source>
        <dbReference type="ARBA" id="ARBA00023239"/>
    </source>
</evidence>
<organism evidence="8 9">
    <name type="scientific">Loigolactobacillus backii</name>
    <dbReference type="NCBI Taxonomy" id="375175"/>
    <lineage>
        <taxon>Bacteria</taxon>
        <taxon>Bacillati</taxon>
        <taxon>Bacillota</taxon>
        <taxon>Bacilli</taxon>
        <taxon>Lactobacillales</taxon>
        <taxon>Lactobacillaceae</taxon>
        <taxon>Loigolactobacillus</taxon>
    </lineage>
</organism>
<keyword evidence="4" id="KW-0862">Zinc</keyword>
<dbReference type="Proteomes" id="UP000078582">
    <property type="component" value="Chromosome"/>
</dbReference>